<name>A0A1L6ZJ71_BACIA</name>
<dbReference type="EMBL" id="CP015607">
    <property type="protein sequence ID" value="APT46566.1"/>
    <property type="molecule type" value="Genomic_DNA"/>
</dbReference>
<dbReference type="AlphaFoldDB" id="A0A1L6ZJ71"/>
<sequence>MTQLQDWAANAPTEVYNILEDWGYTRQDINIADAVHLTIYLLNRLDTGDKTDYYYCLQFEDELQYTKIKFECISFLYYFERYAAGKGLLEG</sequence>
<dbReference type="Proteomes" id="UP000185426">
    <property type="component" value="Chromosome"/>
</dbReference>
<proteinExistence type="predicted"/>
<dbReference type="RefSeq" id="WP_075622641.1">
    <property type="nucleotide sequence ID" value="NZ_CP015607.1"/>
</dbReference>
<organism evidence="1 2">
    <name type="scientific">Bacillus safensis</name>
    <dbReference type="NCBI Taxonomy" id="561879"/>
    <lineage>
        <taxon>Bacteria</taxon>
        <taxon>Bacillati</taxon>
        <taxon>Bacillota</taxon>
        <taxon>Bacilli</taxon>
        <taxon>Bacillales</taxon>
        <taxon>Bacillaceae</taxon>
        <taxon>Bacillus</taxon>
    </lineage>
</organism>
<gene>
    <name evidence="1" type="ORF">BSA145_12340</name>
</gene>
<evidence type="ECO:0000313" key="1">
    <source>
        <dbReference type="EMBL" id="APT46566.1"/>
    </source>
</evidence>
<reference evidence="1 2" key="1">
    <citation type="submission" date="2016-05" db="EMBL/GenBank/DDBJ databases">
        <title>Complete Genome and Methylome Analysis of Psychrotrophic Bacterial Isolates from Antarctic Lake Untersee.</title>
        <authorList>
            <person name="Fomenkov A."/>
            <person name="Akimov V.N."/>
            <person name="Vasilyeva L.V."/>
            <person name="Andersen D."/>
            <person name="Vincze T."/>
            <person name="Roberts R.J."/>
        </authorList>
    </citation>
    <scope>NUCLEOTIDE SEQUENCE [LARGE SCALE GENOMIC DNA]</scope>
    <source>
        <strain evidence="1 2">U14-5</strain>
    </source>
</reference>
<accession>A0A1L6ZJ71</accession>
<evidence type="ECO:0000313" key="2">
    <source>
        <dbReference type="Proteomes" id="UP000185426"/>
    </source>
</evidence>
<protein>
    <submittedName>
        <fullName evidence="1">Uncharacterized protein</fullName>
    </submittedName>
</protein>